<feature type="transmembrane region" description="Helical" evidence="1">
    <location>
        <begin position="6"/>
        <end position="26"/>
    </location>
</feature>
<accession>A0A0F9NZX8</accession>
<dbReference type="AlphaFoldDB" id="A0A0F9NZX8"/>
<proteinExistence type="predicted"/>
<dbReference type="Pfam" id="PF14341">
    <property type="entry name" value="PilX_N"/>
    <property type="match status" value="1"/>
</dbReference>
<sequence length="165" mass="18072">MKQRGAALIVSLVMLLLMTMIGIFAMRTGIMQEKMASNLIDRELAEKAAEVALRDAEKTILSWANAPIALPDGANNVWKKNTMAQNPASVSAWWMQADANWWQANGIASPRPVGSIEDPRYIIEEITPLNIHPGTPPSTRYYRVTARGVGGSTQAIVILQSTVQL</sequence>
<reference evidence="4" key="1">
    <citation type="journal article" date="2015" name="Nature">
        <title>Complex archaea that bridge the gap between prokaryotes and eukaryotes.</title>
        <authorList>
            <person name="Spang A."/>
            <person name="Saw J.H."/>
            <person name="Jorgensen S.L."/>
            <person name="Zaremba-Niedzwiedzka K."/>
            <person name="Martijn J."/>
            <person name="Lind A.E."/>
            <person name="van Eijk R."/>
            <person name="Schleper C."/>
            <person name="Guy L."/>
            <person name="Ettema T.J."/>
        </authorList>
    </citation>
    <scope>NUCLEOTIDE SEQUENCE</scope>
</reference>
<feature type="domain" description="Type 4 fimbrial biogenesis protein PilX N-terminal" evidence="3">
    <location>
        <begin position="4"/>
        <end position="54"/>
    </location>
</feature>
<evidence type="ECO:0000259" key="3">
    <source>
        <dbReference type="Pfam" id="PF14341"/>
    </source>
</evidence>
<keyword evidence="1" id="KW-1133">Transmembrane helix</keyword>
<keyword evidence="1" id="KW-0472">Membrane</keyword>
<dbReference type="InterPro" id="IPR025205">
    <property type="entry name" value="PilX/PilW_C"/>
</dbReference>
<evidence type="ECO:0000256" key="1">
    <source>
        <dbReference type="SAM" id="Phobius"/>
    </source>
</evidence>
<evidence type="ECO:0008006" key="5">
    <source>
        <dbReference type="Google" id="ProtNLM"/>
    </source>
</evidence>
<feature type="domain" description="PilX/PilW C-terminal" evidence="2">
    <location>
        <begin position="87"/>
        <end position="164"/>
    </location>
</feature>
<gene>
    <name evidence="4" type="ORF">LCGC14_1199020</name>
</gene>
<protein>
    <recommendedName>
        <fullName evidence="5">PilX/PilW C-terminal domain-containing protein</fullName>
    </recommendedName>
</protein>
<comment type="caution">
    <text evidence="4">The sequence shown here is derived from an EMBL/GenBank/DDBJ whole genome shotgun (WGS) entry which is preliminary data.</text>
</comment>
<dbReference type="InterPro" id="IPR025746">
    <property type="entry name" value="PilX_N_dom"/>
</dbReference>
<evidence type="ECO:0000259" key="2">
    <source>
        <dbReference type="Pfam" id="PF13681"/>
    </source>
</evidence>
<keyword evidence="1" id="KW-0812">Transmembrane</keyword>
<dbReference type="EMBL" id="LAZR01006148">
    <property type="protein sequence ID" value="KKM94370.1"/>
    <property type="molecule type" value="Genomic_DNA"/>
</dbReference>
<dbReference type="Pfam" id="PF13681">
    <property type="entry name" value="PilX"/>
    <property type="match status" value="1"/>
</dbReference>
<organism evidence="4">
    <name type="scientific">marine sediment metagenome</name>
    <dbReference type="NCBI Taxonomy" id="412755"/>
    <lineage>
        <taxon>unclassified sequences</taxon>
        <taxon>metagenomes</taxon>
        <taxon>ecological metagenomes</taxon>
    </lineage>
</organism>
<name>A0A0F9NZX8_9ZZZZ</name>
<evidence type="ECO:0000313" key="4">
    <source>
        <dbReference type="EMBL" id="KKM94370.1"/>
    </source>
</evidence>